<organism evidence="2 3">
    <name type="scientific">Xylocopa violacea</name>
    <name type="common">Violet carpenter bee</name>
    <name type="synonym">Apis violacea</name>
    <dbReference type="NCBI Taxonomy" id="135666"/>
    <lineage>
        <taxon>Eukaryota</taxon>
        <taxon>Metazoa</taxon>
        <taxon>Ecdysozoa</taxon>
        <taxon>Arthropoda</taxon>
        <taxon>Hexapoda</taxon>
        <taxon>Insecta</taxon>
        <taxon>Pterygota</taxon>
        <taxon>Neoptera</taxon>
        <taxon>Endopterygota</taxon>
        <taxon>Hymenoptera</taxon>
        <taxon>Apocrita</taxon>
        <taxon>Aculeata</taxon>
        <taxon>Apoidea</taxon>
        <taxon>Anthophila</taxon>
        <taxon>Apidae</taxon>
        <taxon>Xylocopa</taxon>
        <taxon>Xylocopa</taxon>
    </lineage>
</organism>
<keyword evidence="3" id="KW-1185">Reference proteome</keyword>
<name>A0ABP1P6Y4_XYLVO</name>
<comment type="caution">
    <text evidence="2">The sequence shown here is derived from an EMBL/GenBank/DDBJ whole genome shotgun (WGS) entry which is preliminary data.</text>
</comment>
<evidence type="ECO:0000256" key="1">
    <source>
        <dbReference type="SAM" id="MobiDB-lite"/>
    </source>
</evidence>
<evidence type="ECO:0000313" key="3">
    <source>
        <dbReference type="Proteomes" id="UP001642520"/>
    </source>
</evidence>
<feature type="region of interest" description="Disordered" evidence="1">
    <location>
        <begin position="21"/>
        <end position="130"/>
    </location>
</feature>
<feature type="compositionally biased region" description="Basic and acidic residues" evidence="1">
    <location>
        <begin position="77"/>
        <end position="93"/>
    </location>
</feature>
<gene>
    <name evidence="2" type="ORF">XYLVIOL_LOCUS8732</name>
</gene>
<sequence length="130" mass="14986">MLLTADLEVHPMLPVFEADSIYPNSSEHGDRSKNTQLSITEHLFQPHHQDNTSTDPHLRRWIEERVGTRHGSSLRLSPEEHTHNRKLRQESIHLHNRSNGHCNGRQSGFPEPDTIIHNMDGLTQHRTGNQ</sequence>
<feature type="compositionally biased region" description="Polar residues" evidence="1">
    <location>
        <begin position="97"/>
        <end position="106"/>
    </location>
</feature>
<protein>
    <submittedName>
        <fullName evidence="2">Uncharacterized protein</fullName>
    </submittedName>
</protein>
<feature type="compositionally biased region" description="Basic and acidic residues" evidence="1">
    <location>
        <begin position="56"/>
        <end position="67"/>
    </location>
</feature>
<evidence type="ECO:0000313" key="2">
    <source>
        <dbReference type="EMBL" id="CAL7948233.1"/>
    </source>
</evidence>
<dbReference type="EMBL" id="CAXAJV020001299">
    <property type="protein sequence ID" value="CAL7948233.1"/>
    <property type="molecule type" value="Genomic_DNA"/>
</dbReference>
<accession>A0ABP1P6Y4</accession>
<proteinExistence type="predicted"/>
<reference evidence="2 3" key="1">
    <citation type="submission" date="2024-08" db="EMBL/GenBank/DDBJ databases">
        <authorList>
            <person name="Will J Nash"/>
            <person name="Angela Man"/>
            <person name="Seanna McTaggart"/>
            <person name="Kendall Baker"/>
            <person name="Tom Barker"/>
            <person name="Leah Catchpole"/>
            <person name="Alex Durrant"/>
            <person name="Karim Gharbi"/>
            <person name="Naomi Irish"/>
            <person name="Gemy Kaithakottil"/>
            <person name="Debby Ku"/>
            <person name="Aaliyah Providence"/>
            <person name="Felix Shaw"/>
            <person name="David Swarbreck"/>
            <person name="Chris Watkins"/>
            <person name="Ann M. McCartney"/>
            <person name="Giulio Formenti"/>
            <person name="Alice Mouton"/>
            <person name="Noel Vella"/>
            <person name="Bjorn M von Reumont"/>
            <person name="Adriana Vella"/>
            <person name="Wilfried Haerty"/>
        </authorList>
    </citation>
    <scope>NUCLEOTIDE SEQUENCE [LARGE SCALE GENOMIC DNA]</scope>
</reference>
<dbReference type="Proteomes" id="UP001642520">
    <property type="component" value="Unassembled WGS sequence"/>
</dbReference>